<feature type="domain" description="SEC7" evidence="2">
    <location>
        <begin position="708"/>
        <end position="902"/>
    </location>
</feature>
<dbReference type="PANTHER" id="PTHR10663:SF388">
    <property type="entry name" value="GOLGI-SPECIFIC BREFELDIN A-RESISTANCE GUANINE NUCLEOTIDE EXCHANGE FACTOR 1"/>
    <property type="match status" value="1"/>
</dbReference>
<feature type="compositionally biased region" description="Low complexity" evidence="1">
    <location>
        <begin position="581"/>
        <end position="595"/>
    </location>
</feature>
<evidence type="ECO:0000313" key="3">
    <source>
        <dbReference type="EMBL" id="GHJ87404.1"/>
    </source>
</evidence>
<dbReference type="Gene3D" id="1.10.220.20">
    <property type="match status" value="1"/>
</dbReference>
<reference evidence="3" key="1">
    <citation type="submission" date="2020-07" db="EMBL/GenBank/DDBJ databases">
        <title>Draft Genome Sequence of a Deep-Sea Yeast, Naganishia (Cryptococcus) liquefaciens strain N6.</title>
        <authorList>
            <person name="Han Y.W."/>
            <person name="Kajitani R."/>
            <person name="Morimoto H."/>
            <person name="Parhat M."/>
            <person name="Tsubouchi H."/>
            <person name="Bakenova O."/>
            <person name="Ogata M."/>
            <person name="Argunhan B."/>
            <person name="Aoki R."/>
            <person name="Kajiwara S."/>
            <person name="Itoh T."/>
            <person name="Iwasaki H."/>
        </authorList>
    </citation>
    <scope>NUCLEOTIDE SEQUENCE</scope>
    <source>
        <strain evidence="3">N6</strain>
    </source>
</reference>
<dbReference type="Proteomes" id="UP000620104">
    <property type="component" value="Unassembled WGS sequence"/>
</dbReference>
<evidence type="ECO:0000259" key="2">
    <source>
        <dbReference type="PROSITE" id="PS50190"/>
    </source>
</evidence>
<dbReference type="GO" id="GO:0005085">
    <property type="term" value="F:guanyl-nucleotide exchange factor activity"/>
    <property type="evidence" value="ECO:0007669"/>
    <property type="project" value="InterPro"/>
</dbReference>
<feature type="region of interest" description="Disordered" evidence="1">
    <location>
        <begin position="113"/>
        <end position="140"/>
    </location>
</feature>
<dbReference type="SMART" id="SM00222">
    <property type="entry name" value="Sec7"/>
    <property type="match status" value="1"/>
</dbReference>
<dbReference type="PROSITE" id="PS50190">
    <property type="entry name" value="SEC7"/>
    <property type="match status" value="1"/>
</dbReference>
<dbReference type="Pfam" id="PF01369">
    <property type="entry name" value="Sec7"/>
    <property type="match status" value="1"/>
</dbReference>
<feature type="compositionally biased region" description="Polar residues" evidence="1">
    <location>
        <begin position="390"/>
        <end position="399"/>
    </location>
</feature>
<feature type="region of interest" description="Disordered" evidence="1">
    <location>
        <begin position="1645"/>
        <end position="1665"/>
    </location>
</feature>
<dbReference type="InterPro" id="IPR056604">
    <property type="entry name" value="GBF1-like_TPR"/>
</dbReference>
<dbReference type="OrthoDB" id="10258608at2759"/>
<dbReference type="InterPro" id="IPR032691">
    <property type="entry name" value="Mon2/Sec7/BIG1-like_HUS"/>
</dbReference>
<evidence type="ECO:0000313" key="4">
    <source>
        <dbReference type="Proteomes" id="UP000620104"/>
    </source>
</evidence>
<organism evidence="3 4">
    <name type="scientific">Naganishia liquefaciens</name>
    <dbReference type="NCBI Taxonomy" id="104408"/>
    <lineage>
        <taxon>Eukaryota</taxon>
        <taxon>Fungi</taxon>
        <taxon>Dikarya</taxon>
        <taxon>Basidiomycota</taxon>
        <taxon>Agaricomycotina</taxon>
        <taxon>Tremellomycetes</taxon>
        <taxon>Filobasidiales</taxon>
        <taxon>Filobasidiaceae</taxon>
        <taxon>Naganishia</taxon>
    </lineage>
</organism>
<sequence>MSGSRMHPTYTLDVDAHTLILQEVQTLSAFIRRSPRWAAAPQSAYSATYYSVVVGPKLAAASAVQNDDPAATKTHSRTSSLVVQKAQQQSQPLIANATASLSAPKRTHVSIVRDESVPGSSRPSSALGMRKSTGSGSGSGVIGSIESEEMDLLAGFVGLKRSLAQVNDFTEVPPIDIIRPFLDLIRSPLTSGPITSLALTSLNTLILHILPCYQPFPLPPLTSESFTIASPPTPLQIALTQITSTIARCRFPSTNPAQDEVVLLRLLKATESLVTGPLERDLNDEGVCEILEVGLGMAGRARLGEGLRRTAQSAVGAIVKAGFGRLKLMDPEIVLGEKSQISSLQAEEKTIGTGGGDAAISESEVSVSANENSDKQGSRADGEQIPVERSASQSNGTRLTESSASAINAVAIPPFTPYGLPTLLELLRVLISLLNPQDLTHTDSMRLSALGVLNAALEAGGRHIGNWSELVDGLKDEGCRYLFQLIRSENHQVLTLALRTCGTLFTTLLPQLKLQLELFLTFLMDRLTPTTLPSLPAHLLQIRGGANSSGRLRNRDSDRGTTVSSGPAEGGAGDRPSTPKLPATPTASASLASSAPITSAETRELMLETLTQLLQMRNEHFMVDLWVNYDCDVDSEDVFERMIAFLTQGVYGNAASTAQSGPNSIEGLDNSQMLCFEAVLDFIEGISTRLGENTSSREWPANAPSIERLRRQKDRKALLITGAQAFNTKPKKGVAYLREHSLIDGYKPDGDEAENIKALAVFLRSNGRLDKKLLGEYISNPDNLDLLKAYIGLFDFKGKSIADAMRELLEAFRLPGESQPIARITEVFAEHYISFKPAEIKDADAAYVLAYSVIMLNTDQHNPQNRRRMAIEDYQRNLRGVNGGEDFAPEYLAAIHDSIRKNEIIMPQEHVGQAGFDYAWKGLIQRSRAAGKTITTDIGAFDKEIFKLSWHSVVEAIASAFSTGAQDEYVIQRAIKGFRQCATLGREFDLPEVIDNIVLSLSYATGLLDDTDDGYQSTNHPVVNSENGEITVSPLSVRFGNSFRGQLATVVLFTIAHGNGDAIREGWSQIFEMFQTLFIHSLLPAKLSQEVEFLSGNSAIPLKLNNPTPIREERRSETGLLSTLSSYLLSPYGNSETVVTPSEDDVEYTLSALDCLASCKLEEFYQDLHQLSQESLLAALRSLRSLAESRSGPKHKDYASLRVREENTGRAATPAYDETQQPYDPATVLDLELMVELASSKPEYAAETWPIVFDFIAALLTSAQLYSVLLIERAVTGLLRLCLLICEQPNLRDQLYIALDALRSLPASALNAVSEQLMSGIAKILEKERTVVKSQTEWGLITALFRATVAHPEASKVTLELVRKTTSGAVGSGLTADNYQGMVAILDEFATAAGAATMRVHHQRRGTSQPVAATLGPIVERGLAALDSLYELRNVIPDLMKASSLTKVDAWNTFWLPPLMAVAKHCVNGSRDIRQKAVSYLQRLLLSQQLMSSEEAALSAVFARVLLPILDELLKPQVFDRDPAGMEETRLRAATLLCKVFLQYLMLLGETKETIATLLTRVIDLLERFMRTGSRQLYEAVPESLKNVLLVMQSSGFLAPPITPDIRTDKQKLLWTTAYNRIERFLPGFLNEVIPAPSAPKEIVSVPKLSKEQNASSEEAKPAQE</sequence>
<dbReference type="SUPFAM" id="SSF48425">
    <property type="entry name" value="Sec7 domain"/>
    <property type="match status" value="1"/>
</dbReference>
<dbReference type="SUPFAM" id="SSF48371">
    <property type="entry name" value="ARM repeat"/>
    <property type="match status" value="3"/>
</dbReference>
<comment type="caution">
    <text evidence="3">The sequence shown here is derived from an EMBL/GenBank/DDBJ whole genome shotgun (WGS) entry which is preliminary data.</text>
</comment>
<protein>
    <recommendedName>
        <fullName evidence="2">SEC7 domain-containing protein</fullName>
    </recommendedName>
</protein>
<name>A0A8H3TUP3_9TREE</name>
<keyword evidence="4" id="KW-1185">Reference proteome</keyword>
<evidence type="ECO:0000256" key="1">
    <source>
        <dbReference type="SAM" id="MobiDB-lite"/>
    </source>
</evidence>
<dbReference type="GO" id="GO:0032012">
    <property type="term" value="P:regulation of ARF protein signal transduction"/>
    <property type="evidence" value="ECO:0007669"/>
    <property type="project" value="InterPro"/>
</dbReference>
<proteinExistence type="predicted"/>
<dbReference type="Pfam" id="PF23325">
    <property type="entry name" value="TPR_28"/>
    <property type="match status" value="1"/>
</dbReference>
<dbReference type="CDD" id="cd00171">
    <property type="entry name" value="Sec7"/>
    <property type="match status" value="1"/>
</dbReference>
<dbReference type="Pfam" id="PF12783">
    <property type="entry name" value="Sec7-like_HUS"/>
    <property type="match status" value="1"/>
</dbReference>
<dbReference type="PANTHER" id="PTHR10663">
    <property type="entry name" value="GUANYL-NUCLEOTIDE EXCHANGE FACTOR"/>
    <property type="match status" value="1"/>
</dbReference>
<dbReference type="EMBL" id="BLZA01000021">
    <property type="protein sequence ID" value="GHJ87404.1"/>
    <property type="molecule type" value="Genomic_DNA"/>
</dbReference>
<dbReference type="InterPro" id="IPR000904">
    <property type="entry name" value="Sec7_dom"/>
</dbReference>
<gene>
    <name evidence="3" type="ORF">NliqN6_3806</name>
</gene>
<dbReference type="Gene3D" id="1.10.1000.11">
    <property type="entry name" value="Arf Nucleotide-binding Site Opener,domain 2"/>
    <property type="match status" value="1"/>
</dbReference>
<dbReference type="InterPro" id="IPR035999">
    <property type="entry name" value="Sec7_dom_sf"/>
</dbReference>
<accession>A0A8H3TUP3</accession>
<dbReference type="InterPro" id="IPR016024">
    <property type="entry name" value="ARM-type_fold"/>
</dbReference>
<feature type="region of interest" description="Disordered" evidence="1">
    <location>
        <begin position="364"/>
        <end position="399"/>
    </location>
</feature>
<dbReference type="InterPro" id="IPR023394">
    <property type="entry name" value="Sec7_C_sf"/>
</dbReference>
<feature type="region of interest" description="Disordered" evidence="1">
    <location>
        <begin position="548"/>
        <end position="595"/>
    </location>
</feature>
<dbReference type="GO" id="GO:0016192">
    <property type="term" value="P:vesicle-mediated transport"/>
    <property type="evidence" value="ECO:0007669"/>
    <property type="project" value="UniProtKB-ARBA"/>
</dbReference>
<dbReference type="GO" id="GO:0005794">
    <property type="term" value="C:Golgi apparatus"/>
    <property type="evidence" value="ECO:0007669"/>
    <property type="project" value="UniProtKB-ARBA"/>
</dbReference>
<feature type="compositionally biased region" description="Basic and acidic residues" evidence="1">
    <location>
        <begin position="372"/>
        <end position="382"/>
    </location>
</feature>